<proteinExistence type="predicted"/>
<name>A0A7I4YAQ3_HAECO</name>
<sequence>MFMKNGLEPDAPFTVNRTNISECSSYVYLEENPEFRVPSTNEDQGCRVDYTKKSKIRWTGHAVRYSDDPWTRALTDWITRDIQRSPGRPKTKWSDFFTETLNGRNVEPEARTIHRPTMALDKDEWRRYWRSLEEVDDQRIDR</sequence>
<organism evidence="1 2">
    <name type="scientific">Haemonchus contortus</name>
    <name type="common">Barber pole worm</name>
    <dbReference type="NCBI Taxonomy" id="6289"/>
    <lineage>
        <taxon>Eukaryota</taxon>
        <taxon>Metazoa</taxon>
        <taxon>Ecdysozoa</taxon>
        <taxon>Nematoda</taxon>
        <taxon>Chromadorea</taxon>
        <taxon>Rhabditida</taxon>
        <taxon>Rhabditina</taxon>
        <taxon>Rhabditomorpha</taxon>
        <taxon>Strongyloidea</taxon>
        <taxon>Trichostrongylidae</taxon>
        <taxon>Haemonchus</taxon>
    </lineage>
</organism>
<dbReference type="Proteomes" id="UP000025227">
    <property type="component" value="Unplaced"/>
</dbReference>
<protein>
    <submittedName>
        <fullName evidence="2">Integrase catalytic domain-containing protein</fullName>
    </submittedName>
</protein>
<accession>A0A7I4YAQ3</accession>
<dbReference type="AlphaFoldDB" id="A0A7I4YAQ3"/>
<evidence type="ECO:0000313" key="2">
    <source>
        <dbReference type="WBParaSite" id="HCON_00077590-00001"/>
    </source>
</evidence>
<reference evidence="2" key="1">
    <citation type="submission" date="2020-12" db="UniProtKB">
        <authorList>
            <consortium name="WormBaseParasite"/>
        </authorList>
    </citation>
    <scope>IDENTIFICATION</scope>
    <source>
        <strain evidence="2">MHco3</strain>
    </source>
</reference>
<evidence type="ECO:0000313" key="1">
    <source>
        <dbReference type="Proteomes" id="UP000025227"/>
    </source>
</evidence>
<dbReference type="WBParaSite" id="HCON_00077590-00001">
    <property type="protein sequence ID" value="HCON_00077590-00001"/>
    <property type="gene ID" value="HCON_00077590"/>
</dbReference>
<keyword evidence="1" id="KW-1185">Reference proteome</keyword>